<sequence length="362" mass="42216">MKNLFLKLQPFLLTGSLIYGGLSGQNFTFITAVLIWFTLTFFILALTKKIIRYPPGFYLYMLFLIFFALNLFWTKNFWSTFWYLLIFSAGFFFWVIAYNLKKEFKHFDKLILMIGIIFGVLATYNYVTNPLLMDSFSLHKMSTKDHHHIADLWAVIFPVIIINLSTNTRKKIIWLLLLLSGFYLMYISESRTSIVSLLVGLFYLFYNSAELKKYKSVFYSFIFLGLFLFLFFARSKPTLPNRGYYLQGISGIIHHPLGIGVGNFGEFSSDPDNHIFGYSDYSSVGMNIFIEIFAGMGVFGIIFLVWFIKIFKSVFKKSNNTDVIYKIVFLVLTTNFMFDFTYLIPTMLWLWFISLGLSQSDA</sequence>
<dbReference type="AlphaFoldDB" id="A0A1F7I762"/>
<dbReference type="STRING" id="1802055.A3A74_03700"/>
<feature type="transmembrane region" description="Helical" evidence="1">
    <location>
        <begin position="27"/>
        <end position="45"/>
    </location>
</feature>
<reference evidence="2 3" key="1">
    <citation type="journal article" date="2016" name="Nat. Commun.">
        <title>Thousands of microbial genomes shed light on interconnected biogeochemical processes in an aquifer system.</title>
        <authorList>
            <person name="Anantharaman K."/>
            <person name="Brown C.T."/>
            <person name="Hug L.A."/>
            <person name="Sharon I."/>
            <person name="Castelle C.J."/>
            <person name="Probst A.J."/>
            <person name="Thomas B.C."/>
            <person name="Singh A."/>
            <person name="Wilkins M.J."/>
            <person name="Karaoz U."/>
            <person name="Brodie E.L."/>
            <person name="Williams K.H."/>
            <person name="Hubbard S.S."/>
            <person name="Banfield J.F."/>
        </authorList>
    </citation>
    <scope>NUCLEOTIDE SEQUENCE [LARGE SCALE GENOMIC DNA]</scope>
</reference>
<feature type="transmembrane region" description="Helical" evidence="1">
    <location>
        <begin position="80"/>
        <end position="98"/>
    </location>
</feature>
<dbReference type="EMBL" id="MGAF01000056">
    <property type="protein sequence ID" value="OGK39173.1"/>
    <property type="molecule type" value="Genomic_DNA"/>
</dbReference>
<evidence type="ECO:0008006" key="4">
    <source>
        <dbReference type="Google" id="ProtNLM"/>
    </source>
</evidence>
<feature type="transmembrane region" description="Helical" evidence="1">
    <location>
        <begin position="193"/>
        <end position="209"/>
    </location>
</feature>
<feature type="transmembrane region" description="Helical" evidence="1">
    <location>
        <begin position="323"/>
        <end position="352"/>
    </location>
</feature>
<feature type="transmembrane region" description="Helical" evidence="1">
    <location>
        <begin position="110"/>
        <end position="127"/>
    </location>
</feature>
<dbReference type="PANTHER" id="PTHR37422:SF13">
    <property type="entry name" value="LIPOPOLYSACCHARIDE BIOSYNTHESIS PROTEIN PA4999-RELATED"/>
    <property type="match status" value="1"/>
</dbReference>
<dbReference type="PANTHER" id="PTHR37422">
    <property type="entry name" value="TEICHURONIC ACID BIOSYNTHESIS PROTEIN TUAE"/>
    <property type="match status" value="1"/>
</dbReference>
<dbReference type="InterPro" id="IPR051533">
    <property type="entry name" value="WaaL-like"/>
</dbReference>
<evidence type="ECO:0000313" key="2">
    <source>
        <dbReference type="EMBL" id="OGK39173.1"/>
    </source>
</evidence>
<gene>
    <name evidence="2" type="ORF">A3A74_03700</name>
</gene>
<feature type="transmembrane region" description="Helical" evidence="1">
    <location>
        <begin position="147"/>
        <end position="165"/>
    </location>
</feature>
<dbReference type="Proteomes" id="UP000179270">
    <property type="component" value="Unassembled WGS sequence"/>
</dbReference>
<evidence type="ECO:0000313" key="3">
    <source>
        <dbReference type="Proteomes" id="UP000179270"/>
    </source>
</evidence>
<feature type="transmembrane region" description="Helical" evidence="1">
    <location>
        <begin position="172"/>
        <end position="187"/>
    </location>
</feature>
<feature type="transmembrane region" description="Helical" evidence="1">
    <location>
        <begin position="288"/>
        <end position="311"/>
    </location>
</feature>
<protein>
    <recommendedName>
        <fullName evidence="4">O-antigen polymerase</fullName>
    </recommendedName>
</protein>
<keyword evidence="1" id="KW-0472">Membrane</keyword>
<proteinExistence type="predicted"/>
<organism evidence="2 3">
    <name type="scientific">Candidatus Roizmanbacteria bacterium RIFCSPLOWO2_01_FULL_35_13</name>
    <dbReference type="NCBI Taxonomy" id="1802055"/>
    <lineage>
        <taxon>Bacteria</taxon>
        <taxon>Candidatus Roizmaniibacteriota</taxon>
    </lineage>
</organism>
<accession>A0A1F7I762</accession>
<keyword evidence="1" id="KW-0812">Transmembrane</keyword>
<keyword evidence="1" id="KW-1133">Transmembrane helix</keyword>
<feature type="transmembrane region" description="Helical" evidence="1">
    <location>
        <begin position="57"/>
        <end position="74"/>
    </location>
</feature>
<feature type="transmembrane region" description="Helical" evidence="1">
    <location>
        <begin position="216"/>
        <end position="233"/>
    </location>
</feature>
<evidence type="ECO:0000256" key="1">
    <source>
        <dbReference type="SAM" id="Phobius"/>
    </source>
</evidence>
<name>A0A1F7I762_9BACT</name>
<comment type="caution">
    <text evidence="2">The sequence shown here is derived from an EMBL/GenBank/DDBJ whole genome shotgun (WGS) entry which is preliminary data.</text>
</comment>